<gene>
    <name evidence="2" type="ORF">KI387_002932</name>
</gene>
<keyword evidence="3" id="KW-1185">Reference proteome</keyword>
<protein>
    <submittedName>
        <fullName evidence="2">Uncharacterized protein</fullName>
    </submittedName>
</protein>
<feature type="non-terminal residue" evidence="2">
    <location>
        <position position="1"/>
    </location>
</feature>
<organism evidence="2 3">
    <name type="scientific">Taxus chinensis</name>
    <name type="common">Chinese yew</name>
    <name type="synonym">Taxus wallichiana var. chinensis</name>
    <dbReference type="NCBI Taxonomy" id="29808"/>
    <lineage>
        <taxon>Eukaryota</taxon>
        <taxon>Viridiplantae</taxon>
        <taxon>Streptophyta</taxon>
        <taxon>Embryophyta</taxon>
        <taxon>Tracheophyta</taxon>
        <taxon>Spermatophyta</taxon>
        <taxon>Pinopsida</taxon>
        <taxon>Pinidae</taxon>
        <taxon>Conifers II</taxon>
        <taxon>Cupressales</taxon>
        <taxon>Taxaceae</taxon>
        <taxon>Taxus</taxon>
    </lineage>
</organism>
<reference evidence="2 3" key="1">
    <citation type="journal article" date="2021" name="Nat. Plants">
        <title>The Taxus genome provides insights into paclitaxel biosynthesis.</title>
        <authorList>
            <person name="Xiong X."/>
            <person name="Gou J."/>
            <person name="Liao Q."/>
            <person name="Li Y."/>
            <person name="Zhou Q."/>
            <person name="Bi G."/>
            <person name="Li C."/>
            <person name="Du R."/>
            <person name="Wang X."/>
            <person name="Sun T."/>
            <person name="Guo L."/>
            <person name="Liang H."/>
            <person name="Lu P."/>
            <person name="Wu Y."/>
            <person name="Zhang Z."/>
            <person name="Ro D.K."/>
            <person name="Shang Y."/>
            <person name="Huang S."/>
            <person name="Yan J."/>
        </authorList>
    </citation>
    <scope>NUCLEOTIDE SEQUENCE [LARGE SCALE GENOMIC DNA]</scope>
    <source>
        <strain evidence="2">Ta-2019</strain>
    </source>
</reference>
<evidence type="ECO:0000313" key="2">
    <source>
        <dbReference type="EMBL" id="KAH9330824.1"/>
    </source>
</evidence>
<dbReference type="Proteomes" id="UP000824469">
    <property type="component" value="Unassembled WGS sequence"/>
</dbReference>
<sequence length="68" mass="8131">FKSRRVSIPLHQVFFRTLVKRESLDFYKYCSLPKSLKYYSDGVESESEEEYSSDESDSQESDLEEDKY</sequence>
<accession>A0AA38GXQ0</accession>
<name>A0AA38GXQ0_TAXCH</name>
<comment type="caution">
    <text evidence="2">The sequence shown here is derived from an EMBL/GenBank/DDBJ whole genome shotgun (WGS) entry which is preliminary data.</text>
</comment>
<evidence type="ECO:0000256" key="1">
    <source>
        <dbReference type="SAM" id="MobiDB-lite"/>
    </source>
</evidence>
<dbReference type="EMBL" id="JAHRHJ020000001">
    <property type="protein sequence ID" value="KAH9330824.1"/>
    <property type="molecule type" value="Genomic_DNA"/>
</dbReference>
<feature type="region of interest" description="Disordered" evidence="1">
    <location>
        <begin position="43"/>
        <end position="68"/>
    </location>
</feature>
<dbReference type="AlphaFoldDB" id="A0AA38GXQ0"/>
<evidence type="ECO:0000313" key="3">
    <source>
        <dbReference type="Proteomes" id="UP000824469"/>
    </source>
</evidence>
<feature type="non-terminal residue" evidence="2">
    <location>
        <position position="68"/>
    </location>
</feature>
<proteinExistence type="predicted"/>